<dbReference type="EMBL" id="KI684893">
    <property type="protein sequence ID" value="ETK93581.1"/>
    <property type="molecule type" value="Genomic_DNA"/>
</dbReference>
<dbReference type="AlphaFoldDB" id="W2HGI2"/>
<name>W2HGI2_PHYNI</name>
<organism evidence="1">
    <name type="scientific">Phytophthora nicotianae</name>
    <name type="common">Potato buckeye rot agent</name>
    <name type="synonym">Phytophthora parasitica</name>
    <dbReference type="NCBI Taxonomy" id="4792"/>
    <lineage>
        <taxon>Eukaryota</taxon>
        <taxon>Sar</taxon>
        <taxon>Stramenopiles</taxon>
        <taxon>Oomycota</taxon>
        <taxon>Peronosporomycetes</taxon>
        <taxon>Peronosporales</taxon>
        <taxon>Peronosporaceae</taxon>
        <taxon>Phytophthora</taxon>
    </lineage>
</organism>
<evidence type="ECO:0000313" key="1">
    <source>
        <dbReference type="EMBL" id="ETK93581.1"/>
    </source>
</evidence>
<gene>
    <name evidence="1" type="ORF">L915_03271</name>
</gene>
<dbReference type="Proteomes" id="UP000053236">
    <property type="component" value="Unassembled WGS sequence"/>
</dbReference>
<accession>W2HGI2</accession>
<proteinExistence type="predicted"/>
<reference evidence="1" key="1">
    <citation type="submission" date="2013-11" db="EMBL/GenBank/DDBJ databases">
        <title>The Genome Sequence of Phytophthora parasitica CJ02B3.</title>
        <authorList>
            <consortium name="The Broad Institute Genomics Platform"/>
            <person name="Russ C."/>
            <person name="Tyler B."/>
            <person name="Panabieres F."/>
            <person name="Shan W."/>
            <person name="Tripathy S."/>
            <person name="Grunwald N."/>
            <person name="Machado M."/>
            <person name="Johnson C.S."/>
            <person name="Arredondo F."/>
            <person name="Hong C."/>
            <person name="Coffey M."/>
            <person name="Young S.K."/>
            <person name="Zeng Q."/>
            <person name="Gargeya S."/>
            <person name="Fitzgerald M."/>
            <person name="Abouelleil A."/>
            <person name="Alvarado L."/>
            <person name="Chapman S.B."/>
            <person name="Gainer-Dewar J."/>
            <person name="Goldberg J."/>
            <person name="Griggs A."/>
            <person name="Gujja S."/>
            <person name="Hansen M."/>
            <person name="Howarth C."/>
            <person name="Imamovic A."/>
            <person name="Ireland A."/>
            <person name="Larimer J."/>
            <person name="McCowan C."/>
            <person name="Murphy C."/>
            <person name="Pearson M."/>
            <person name="Poon T.W."/>
            <person name="Priest M."/>
            <person name="Roberts A."/>
            <person name="Saif S."/>
            <person name="Shea T."/>
            <person name="Sykes S."/>
            <person name="Wortman J."/>
            <person name="Nusbaum C."/>
            <person name="Birren B."/>
        </authorList>
    </citation>
    <scope>NUCLEOTIDE SEQUENCE [LARGE SCALE GENOMIC DNA]</scope>
    <source>
        <strain evidence="1">CJ02B3</strain>
    </source>
</reference>
<protein>
    <submittedName>
        <fullName evidence="1">Uncharacterized protein</fullName>
    </submittedName>
</protein>
<sequence length="111" mass="12660">MAKCYQCRNYRILCSSSTKRGQTLWISVSDQGRIIAIRSICGRRSCPLSGVEQICYGLRTQIQWLFDWKSKKQAKVTASTCSSELLAVHACTEMVLWTQKLLKELGIKGRR</sequence>